<name>A0ACC0LNG1_RHOML</name>
<protein>
    <submittedName>
        <fullName evidence="1">Uncharacterized protein</fullName>
    </submittedName>
</protein>
<comment type="caution">
    <text evidence="1">The sequence shown here is derived from an EMBL/GenBank/DDBJ whole genome shotgun (WGS) entry which is preliminary data.</text>
</comment>
<accession>A0ACC0LNG1</accession>
<organism evidence="1 2">
    <name type="scientific">Rhododendron molle</name>
    <name type="common">Chinese azalea</name>
    <name type="synonym">Azalea mollis</name>
    <dbReference type="NCBI Taxonomy" id="49168"/>
    <lineage>
        <taxon>Eukaryota</taxon>
        <taxon>Viridiplantae</taxon>
        <taxon>Streptophyta</taxon>
        <taxon>Embryophyta</taxon>
        <taxon>Tracheophyta</taxon>
        <taxon>Spermatophyta</taxon>
        <taxon>Magnoliopsida</taxon>
        <taxon>eudicotyledons</taxon>
        <taxon>Gunneridae</taxon>
        <taxon>Pentapetalae</taxon>
        <taxon>asterids</taxon>
        <taxon>Ericales</taxon>
        <taxon>Ericaceae</taxon>
        <taxon>Ericoideae</taxon>
        <taxon>Rhodoreae</taxon>
        <taxon>Rhododendron</taxon>
    </lineage>
</organism>
<dbReference type="EMBL" id="CM046398">
    <property type="protein sequence ID" value="KAI8530165.1"/>
    <property type="molecule type" value="Genomic_DNA"/>
</dbReference>
<dbReference type="Proteomes" id="UP001062846">
    <property type="component" value="Chromosome 11"/>
</dbReference>
<evidence type="ECO:0000313" key="2">
    <source>
        <dbReference type="Proteomes" id="UP001062846"/>
    </source>
</evidence>
<sequence>MTDTTAQARQKSSYADKGKGLLTYAKEKDTSLVLFMHNTFVSFRKSLVRGVFRV</sequence>
<gene>
    <name evidence="1" type="ORF">RHMOL_Rhmol11G0034300</name>
</gene>
<evidence type="ECO:0000313" key="1">
    <source>
        <dbReference type="EMBL" id="KAI8530165.1"/>
    </source>
</evidence>
<reference evidence="1" key="1">
    <citation type="submission" date="2022-02" db="EMBL/GenBank/DDBJ databases">
        <title>Plant Genome Project.</title>
        <authorList>
            <person name="Zhang R.-G."/>
        </authorList>
    </citation>
    <scope>NUCLEOTIDE SEQUENCE</scope>
    <source>
        <strain evidence="1">AT1</strain>
    </source>
</reference>
<proteinExistence type="predicted"/>
<keyword evidence="2" id="KW-1185">Reference proteome</keyword>